<dbReference type="EMBL" id="JAUKVY010000011">
    <property type="protein sequence ID" value="MDO1533940.1"/>
    <property type="molecule type" value="Genomic_DNA"/>
</dbReference>
<dbReference type="RefSeq" id="WP_301811006.1">
    <property type="nucleotide sequence ID" value="NZ_JAUJZH010000011.1"/>
</dbReference>
<gene>
    <name evidence="3" type="ORF">Q2T77_16765</name>
</gene>
<feature type="signal peptide" evidence="1">
    <location>
        <begin position="1"/>
        <end position="24"/>
    </location>
</feature>
<protein>
    <submittedName>
        <fullName evidence="3">YceI family protein</fullName>
    </submittedName>
</protein>
<keyword evidence="1" id="KW-0732">Signal</keyword>
<dbReference type="Proteomes" id="UP001169027">
    <property type="component" value="Unassembled WGS sequence"/>
</dbReference>
<dbReference type="InterPro" id="IPR007372">
    <property type="entry name" value="Lipid/polyisoprenoid-bd_YceI"/>
</dbReference>
<feature type="domain" description="Lipid/polyisoprenoid-binding YceI-like" evidence="2">
    <location>
        <begin position="29"/>
        <end position="189"/>
    </location>
</feature>
<name>A0ABT8S5C2_9BURK</name>
<evidence type="ECO:0000313" key="4">
    <source>
        <dbReference type="Proteomes" id="UP001169027"/>
    </source>
</evidence>
<proteinExistence type="predicted"/>
<evidence type="ECO:0000313" key="3">
    <source>
        <dbReference type="EMBL" id="MDO1533940.1"/>
    </source>
</evidence>
<comment type="caution">
    <text evidence="3">The sequence shown here is derived from an EMBL/GenBank/DDBJ whole genome shotgun (WGS) entry which is preliminary data.</text>
</comment>
<evidence type="ECO:0000256" key="1">
    <source>
        <dbReference type="SAM" id="SignalP"/>
    </source>
</evidence>
<dbReference type="InterPro" id="IPR036761">
    <property type="entry name" value="TTHA0802/YceI-like_sf"/>
</dbReference>
<evidence type="ECO:0000259" key="2">
    <source>
        <dbReference type="SMART" id="SM00867"/>
    </source>
</evidence>
<reference evidence="3" key="1">
    <citation type="submission" date="2023-06" db="EMBL/GenBank/DDBJ databases">
        <authorList>
            <person name="Jiang Y."/>
            <person name="Liu Q."/>
        </authorList>
    </citation>
    <scope>NUCLEOTIDE SEQUENCE</scope>
    <source>
        <strain evidence="3">CGMCC 1.12090</strain>
    </source>
</reference>
<dbReference type="SMART" id="SM00867">
    <property type="entry name" value="YceI"/>
    <property type="match status" value="1"/>
</dbReference>
<dbReference type="Gene3D" id="2.40.128.110">
    <property type="entry name" value="Lipid/polyisoprenoid-binding, YceI-like"/>
    <property type="match status" value="1"/>
</dbReference>
<accession>A0ABT8S5C2</accession>
<dbReference type="PANTHER" id="PTHR34406">
    <property type="entry name" value="PROTEIN YCEI"/>
    <property type="match status" value="1"/>
</dbReference>
<keyword evidence="4" id="KW-1185">Reference proteome</keyword>
<sequence>MTFSFPGRHLLCAAALLAVPAAGAEPVTPATLLPAQSQIVFVTRQMGVPVEGSFKKFDAQVAFDPRKPEGGSVALQIEVGSASLGIPQSDAELPKAAWFDSQHFPKAEFRSSAIKALGGGRFEIAGKLTIKGSTRDALVPVEITQSAGQSTASGSLTIQRLAFKIGDGEWTDTSVVADDVQVRFKLVLAGLGPL</sequence>
<dbReference type="Pfam" id="PF04264">
    <property type="entry name" value="YceI"/>
    <property type="match status" value="1"/>
</dbReference>
<organism evidence="3 4">
    <name type="scientific">Variovorax ginsengisoli</name>
    <dbReference type="NCBI Taxonomy" id="363844"/>
    <lineage>
        <taxon>Bacteria</taxon>
        <taxon>Pseudomonadati</taxon>
        <taxon>Pseudomonadota</taxon>
        <taxon>Betaproteobacteria</taxon>
        <taxon>Burkholderiales</taxon>
        <taxon>Comamonadaceae</taxon>
        <taxon>Variovorax</taxon>
    </lineage>
</organism>
<dbReference type="PANTHER" id="PTHR34406:SF1">
    <property type="entry name" value="PROTEIN YCEI"/>
    <property type="match status" value="1"/>
</dbReference>
<feature type="chain" id="PRO_5046234343" evidence="1">
    <location>
        <begin position="25"/>
        <end position="194"/>
    </location>
</feature>
<dbReference type="SUPFAM" id="SSF101874">
    <property type="entry name" value="YceI-like"/>
    <property type="match status" value="1"/>
</dbReference>